<feature type="chain" id="PRO_5042122886" description="DUF6533 domain-containing protein" evidence="2">
    <location>
        <begin position="19"/>
        <end position="266"/>
    </location>
</feature>
<protein>
    <recommendedName>
        <fullName evidence="3">DUF6533 domain-containing protein</fullName>
    </recommendedName>
</protein>
<accession>A0AAD6U6D7</accession>
<keyword evidence="5" id="KW-1185">Reference proteome</keyword>
<sequence>MLLHLAVHSHILSSLTAAMWTYPTTMAGTHPDDLRNILELVQDSRLTSYVAVASLCLLIYDHIDCFIQEVELMWSCRFGLAKLIYLWNRYFSLIALRVWILYGRPRLLIWIFASIGLGTLGVGFVAYPEMTSRVGCYASRADASHLLALAAVAPLIVTFLMFALTVYKCWTTLRHNTREGMPLWRLFLRDGVVWFLAVFAATGAQLLLWGIRREGLKQLFVVVYSVVASRTLLNIKKIMVRPDPQMEVSEYTAITIRRTSDGRAGV</sequence>
<dbReference type="Proteomes" id="UP001222325">
    <property type="component" value="Unassembled WGS sequence"/>
</dbReference>
<keyword evidence="2" id="KW-0732">Signal</keyword>
<organism evidence="4 5">
    <name type="scientific">Mycena belliarum</name>
    <dbReference type="NCBI Taxonomy" id="1033014"/>
    <lineage>
        <taxon>Eukaryota</taxon>
        <taxon>Fungi</taxon>
        <taxon>Dikarya</taxon>
        <taxon>Basidiomycota</taxon>
        <taxon>Agaricomycotina</taxon>
        <taxon>Agaricomycetes</taxon>
        <taxon>Agaricomycetidae</taxon>
        <taxon>Agaricales</taxon>
        <taxon>Marasmiineae</taxon>
        <taxon>Mycenaceae</taxon>
        <taxon>Mycena</taxon>
    </lineage>
</organism>
<gene>
    <name evidence="4" type="ORF">B0H15DRAFT_840637</name>
</gene>
<evidence type="ECO:0000313" key="4">
    <source>
        <dbReference type="EMBL" id="KAJ7088747.1"/>
    </source>
</evidence>
<evidence type="ECO:0000259" key="3">
    <source>
        <dbReference type="Pfam" id="PF20151"/>
    </source>
</evidence>
<name>A0AAD6U6D7_9AGAR</name>
<evidence type="ECO:0000256" key="1">
    <source>
        <dbReference type="SAM" id="Phobius"/>
    </source>
</evidence>
<keyword evidence="1" id="KW-1133">Transmembrane helix</keyword>
<feature type="transmembrane region" description="Helical" evidence="1">
    <location>
        <begin position="83"/>
        <end position="100"/>
    </location>
</feature>
<comment type="caution">
    <text evidence="4">The sequence shown here is derived from an EMBL/GenBank/DDBJ whole genome shotgun (WGS) entry which is preliminary data.</text>
</comment>
<feature type="domain" description="DUF6533" evidence="3">
    <location>
        <begin position="49"/>
        <end position="94"/>
    </location>
</feature>
<evidence type="ECO:0000256" key="2">
    <source>
        <dbReference type="SAM" id="SignalP"/>
    </source>
</evidence>
<evidence type="ECO:0000313" key="5">
    <source>
        <dbReference type="Proteomes" id="UP001222325"/>
    </source>
</evidence>
<feature type="transmembrane region" description="Helical" evidence="1">
    <location>
        <begin position="107"/>
        <end position="127"/>
    </location>
</feature>
<proteinExistence type="predicted"/>
<feature type="signal peptide" evidence="2">
    <location>
        <begin position="1"/>
        <end position="18"/>
    </location>
</feature>
<feature type="transmembrane region" description="Helical" evidence="1">
    <location>
        <begin position="147"/>
        <end position="170"/>
    </location>
</feature>
<dbReference type="Pfam" id="PF20151">
    <property type="entry name" value="DUF6533"/>
    <property type="match status" value="1"/>
</dbReference>
<reference evidence="4" key="1">
    <citation type="submission" date="2023-03" db="EMBL/GenBank/DDBJ databases">
        <title>Massive genome expansion in bonnet fungi (Mycena s.s.) driven by repeated elements and novel gene families across ecological guilds.</title>
        <authorList>
            <consortium name="Lawrence Berkeley National Laboratory"/>
            <person name="Harder C.B."/>
            <person name="Miyauchi S."/>
            <person name="Viragh M."/>
            <person name="Kuo A."/>
            <person name="Thoen E."/>
            <person name="Andreopoulos B."/>
            <person name="Lu D."/>
            <person name="Skrede I."/>
            <person name="Drula E."/>
            <person name="Henrissat B."/>
            <person name="Morin E."/>
            <person name="Kohler A."/>
            <person name="Barry K."/>
            <person name="LaButti K."/>
            <person name="Morin E."/>
            <person name="Salamov A."/>
            <person name="Lipzen A."/>
            <person name="Mereny Z."/>
            <person name="Hegedus B."/>
            <person name="Baldrian P."/>
            <person name="Stursova M."/>
            <person name="Weitz H."/>
            <person name="Taylor A."/>
            <person name="Grigoriev I.V."/>
            <person name="Nagy L.G."/>
            <person name="Martin F."/>
            <person name="Kauserud H."/>
        </authorList>
    </citation>
    <scope>NUCLEOTIDE SEQUENCE</scope>
    <source>
        <strain evidence="4">CBHHK173m</strain>
    </source>
</reference>
<keyword evidence="1" id="KW-0472">Membrane</keyword>
<keyword evidence="1" id="KW-0812">Transmembrane</keyword>
<dbReference type="InterPro" id="IPR045340">
    <property type="entry name" value="DUF6533"/>
</dbReference>
<feature type="transmembrane region" description="Helical" evidence="1">
    <location>
        <begin position="191"/>
        <end position="209"/>
    </location>
</feature>
<dbReference type="EMBL" id="JARJCN010000025">
    <property type="protein sequence ID" value="KAJ7088747.1"/>
    <property type="molecule type" value="Genomic_DNA"/>
</dbReference>
<dbReference type="AlphaFoldDB" id="A0AAD6U6D7"/>